<sequence>DVANNFIVNDAFGYPLGQIPVEVNE</sequence>
<name>A0A8J2P174_9HEXA</name>
<comment type="caution">
    <text evidence="1">The sequence shown here is derived from an EMBL/GenBank/DDBJ whole genome shotgun (WGS) entry which is preliminary data.</text>
</comment>
<gene>
    <name evidence="1" type="ORF">AFUS01_LOCUS16884</name>
</gene>
<protein>
    <submittedName>
        <fullName evidence="1">Uncharacterized protein</fullName>
    </submittedName>
</protein>
<feature type="non-terminal residue" evidence="1">
    <location>
        <position position="1"/>
    </location>
</feature>
<evidence type="ECO:0000313" key="1">
    <source>
        <dbReference type="EMBL" id="CAG7728075.1"/>
    </source>
</evidence>
<accession>A0A8J2P174</accession>
<evidence type="ECO:0000313" key="2">
    <source>
        <dbReference type="Proteomes" id="UP000708208"/>
    </source>
</evidence>
<dbReference type="EMBL" id="CAJVCH010158171">
    <property type="protein sequence ID" value="CAG7728075.1"/>
    <property type="molecule type" value="Genomic_DNA"/>
</dbReference>
<dbReference type="AlphaFoldDB" id="A0A8J2P174"/>
<reference evidence="1" key="1">
    <citation type="submission" date="2021-06" db="EMBL/GenBank/DDBJ databases">
        <authorList>
            <person name="Hodson N. C."/>
            <person name="Mongue J. A."/>
            <person name="Jaron S. K."/>
        </authorList>
    </citation>
    <scope>NUCLEOTIDE SEQUENCE</scope>
</reference>
<keyword evidence="2" id="KW-1185">Reference proteome</keyword>
<proteinExistence type="predicted"/>
<dbReference type="Proteomes" id="UP000708208">
    <property type="component" value="Unassembled WGS sequence"/>
</dbReference>
<organism evidence="1 2">
    <name type="scientific">Allacma fusca</name>
    <dbReference type="NCBI Taxonomy" id="39272"/>
    <lineage>
        <taxon>Eukaryota</taxon>
        <taxon>Metazoa</taxon>
        <taxon>Ecdysozoa</taxon>
        <taxon>Arthropoda</taxon>
        <taxon>Hexapoda</taxon>
        <taxon>Collembola</taxon>
        <taxon>Symphypleona</taxon>
        <taxon>Sminthuridae</taxon>
        <taxon>Allacma</taxon>
    </lineage>
</organism>